<gene>
    <name evidence="2" type="ORF">QBC41DRAFT_249614</name>
</gene>
<feature type="region of interest" description="Disordered" evidence="1">
    <location>
        <begin position="511"/>
        <end position="552"/>
    </location>
</feature>
<accession>A0AA39ZEM1</accession>
<feature type="compositionally biased region" description="Polar residues" evidence="1">
    <location>
        <begin position="28"/>
        <end position="59"/>
    </location>
</feature>
<feature type="region of interest" description="Disordered" evidence="1">
    <location>
        <begin position="112"/>
        <end position="134"/>
    </location>
</feature>
<feature type="region of interest" description="Disordered" evidence="1">
    <location>
        <begin position="454"/>
        <end position="495"/>
    </location>
</feature>
<dbReference type="AlphaFoldDB" id="A0AA39ZEM1"/>
<dbReference type="Proteomes" id="UP001174997">
    <property type="component" value="Unassembled WGS sequence"/>
</dbReference>
<dbReference type="EMBL" id="JAULSY010000041">
    <property type="protein sequence ID" value="KAK0669549.1"/>
    <property type="molecule type" value="Genomic_DNA"/>
</dbReference>
<feature type="compositionally biased region" description="Pro residues" evidence="1">
    <location>
        <begin position="467"/>
        <end position="476"/>
    </location>
</feature>
<keyword evidence="3" id="KW-1185">Reference proteome</keyword>
<reference evidence="2" key="1">
    <citation type="submission" date="2023-06" db="EMBL/GenBank/DDBJ databases">
        <title>Genome-scale phylogeny and comparative genomics of the fungal order Sordariales.</title>
        <authorList>
            <consortium name="Lawrence Berkeley National Laboratory"/>
            <person name="Hensen N."/>
            <person name="Bonometti L."/>
            <person name="Westerberg I."/>
            <person name="Brannstrom I.O."/>
            <person name="Guillou S."/>
            <person name="Cros-Aarteil S."/>
            <person name="Calhoun S."/>
            <person name="Haridas S."/>
            <person name="Kuo A."/>
            <person name="Mondo S."/>
            <person name="Pangilinan J."/>
            <person name="Riley R."/>
            <person name="Labutti K."/>
            <person name="Andreopoulos B."/>
            <person name="Lipzen A."/>
            <person name="Chen C."/>
            <person name="Yanf M."/>
            <person name="Daum C."/>
            <person name="Ng V."/>
            <person name="Clum A."/>
            <person name="Steindorff A."/>
            <person name="Ohm R."/>
            <person name="Martin F."/>
            <person name="Silar P."/>
            <person name="Natvig D."/>
            <person name="Lalanne C."/>
            <person name="Gautier V."/>
            <person name="Ament-Velasquez S.L."/>
            <person name="Kruys A."/>
            <person name="Hutchinson M.I."/>
            <person name="Powell A.J."/>
            <person name="Barry K."/>
            <person name="Miller A.N."/>
            <person name="Grigoriev I.V."/>
            <person name="Debuchy R."/>
            <person name="Gladieux P."/>
            <person name="Thoren M.H."/>
            <person name="Johannesson H."/>
        </authorList>
    </citation>
    <scope>NUCLEOTIDE SEQUENCE</scope>
    <source>
        <strain evidence="2">CBS 307.81</strain>
    </source>
</reference>
<feature type="compositionally biased region" description="Basic and acidic residues" evidence="1">
    <location>
        <begin position="765"/>
        <end position="780"/>
    </location>
</feature>
<protein>
    <submittedName>
        <fullName evidence="2">Uncharacterized protein</fullName>
    </submittedName>
</protein>
<sequence length="800" mass="87067">MSGRGRGRSRGGSATDSGVGRARRSTRQAHQQQQEGENTPIITETPSHESGQAISTQNGLMPPPPAPGVKNTQGPSVYQFSRRGAPRGERGQSLASLNSVAVSDSVYTAYTSQSSDHLTTTGLPGPVPGTPVRPINVPVRASSVSFSVKYDTPGKRAIHTRLMGEKLDSLRDASRELFDHLCNDQGNEGWEGAREHLHRLYEAHRCLYVAKNSEPTIDPSFVLEAIGAQEGTPKWYRAYRTVYLANLVSLLEDIQTTEQADYLPLLQSWDEDFPKFYIPKDQDIAGVAESVIDVRTQLSIFTLKKLRQEGSVDFHPYEKLASIWCGENVSADRVTAALGGNKDELQMKPLDPEDPESVLHNERAWTRFRSLCGQLTNQQFTSGSEGAFDQALEDLQSTYGFPEFVQDLRKLVQHSFFRTIEALHAAELPLPAQASDVAGIDSQIQTQLEAEALTQGPPSSYNVGYPPTLPPYPRVPYPDFSQESSPGFGDQASRNGFQNGAIYAQSAAQVTTTTGGRKKRGAAATDASGDQANSQPKKRARRKKNADTEVDLSASGQVVPVQPAAPVQYPPLPGTQLEPDFDALTQRSKEISAANRKAREPQVRSAWVRNDVRELVKAVHTYGCKWSVIEKQIKEGNIHFERPRDQQALRDKARLLKQDFLKADGVLPKGFDLVVLGKKEREAVKACGKNPDRKESDLDASGIPINTELGDSVTAAAHAAPVAQMDALPPPPPHDPQLLQGAVHGVQGDDLGIDGTQDGMQDGGFPEHGKSEPDPVHDPAMEASADAQPVISDLEPLTTA</sequence>
<comment type="caution">
    <text evidence="2">The sequence shown here is derived from an EMBL/GenBank/DDBJ whole genome shotgun (WGS) entry which is preliminary data.</text>
</comment>
<feature type="region of interest" description="Disordered" evidence="1">
    <location>
        <begin position="748"/>
        <end position="800"/>
    </location>
</feature>
<feature type="region of interest" description="Disordered" evidence="1">
    <location>
        <begin position="1"/>
        <end position="94"/>
    </location>
</feature>
<feature type="compositionally biased region" description="Polar residues" evidence="1">
    <location>
        <begin position="70"/>
        <end position="79"/>
    </location>
</feature>
<proteinExistence type="predicted"/>
<evidence type="ECO:0000313" key="2">
    <source>
        <dbReference type="EMBL" id="KAK0669549.1"/>
    </source>
</evidence>
<evidence type="ECO:0000256" key="1">
    <source>
        <dbReference type="SAM" id="MobiDB-lite"/>
    </source>
</evidence>
<evidence type="ECO:0000313" key="3">
    <source>
        <dbReference type="Proteomes" id="UP001174997"/>
    </source>
</evidence>
<name>A0AA39ZEM1_9PEZI</name>
<organism evidence="2 3">
    <name type="scientific">Cercophora samala</name>
    <dbReference type="NCBI Taxonomy" id="330535"/>
    <lineage>
        <taxon>Eukaryota</taxon>
        <taxon>Fungi</taxon>
        <taxon>Dikarya</taxon>
        <taxon>Ascomycota</taxon>
        <taxon>Pezizomycotina</taxon>
        <taxon>Sordariomycetes</taxon>
        <taxon>Sordariomycetidae</taxon>
        <taxon>Sordariales</taxon>
        <taxon>Lasiosphaeriaceae</taxon>
        <taxon>Cercophora</taxon>
    </lineage>
</organism>